<dbReference type="GO" id="GO:0005524">
    <property type="term" value="F:ATP binding"/>
    <property type="evidence" value="ECO:0007669"/>
    <property type="project" value="UniProtKB-UniRule"/>
</dbReference>
<dbReference type="AlphaFoldDB" id="A0AAX4P0G5"/>
<evidence type="ECO:0000256" key="9">
    <source>
        <dbReference type="PROSITE-ProRule" id="PRU10141"/>
    </source>
</evidence>
<dbReference type="EC" id="2.7.11.1" evidence="1"/>
<evidence type="ECO:0000313" key="13">
    <source>
        <dbReference type="EMBL" id="WZN59398.1"/>
    </source>
</evidence>
<dbReference type="GO" id="GO:0004674">
    <property type="term" value="F:protein serine/threonine kinase activity"/>
    <property type="evidence" value="ECO:0007669"/>
    <property type="project" value="UniProtKB-KW"/>
</dbReference>
<feature type="region of interest" description="Disordered" evidence="11">
    <location>
        <begin position="1"/>
        <end position="26"/>
    </location>
</feature>
<dbReference type="InterPro" id="IPR008271">
    <property type="entry name" value="Ser/Thr_kinase_AS"/>
</dbReference>
<evidence type="ECO:0000256" key="4">
    <source>
        <dbReference type="ARBA" id="ARBA00022741"/>
    </source>
</evidence>
<keyword evidence="6 9" id="KW-0067">ATP-binding</keyword>
<feature type="region of interest" description="Disordered" evidence="11">
    <location>
        <begin position="343"/>
        <end position="363"/>
    </location>
</feature>
<keyword evidence="14" id="KW-1185">Reference proteome</keyword>
<proteinExistence type="inferred from homology"/>
<evidence type="ECO:0000256" key="8">
    <source>
        <dbReference type="ARBA" id="ARBA00048679"/>
    </source>
</evidence>
<dbReference type="InterPro" id="IPR001245">
    <property type="entry name" value="Ser-Thr/Tyr_kinase_cat_dom"/>
</dbReference>
<dbReference type="Gene3D" id="1.10.510.10">
    <property type="entry name" value="Transferase(Phosphotransferase) domain 1"/>
    <property type="match status" value="1"/>
</dbReference>
<dbReference type="InterPro" id="IPR011009">
    <property type="entry name" value="Kinase-like_dom_sf"/>
</dbReference>
<dbReference type="Proteomes" id="UP001472866">
    <property type="component" value="Chromosome 01"/>
</dbReference>
<dbReference type="InterPro" id="IPR000719">
    <property type="entry name" value="Prot_kinase_dom"/>
</dbReference>
<dbReference type="InterPro" id="IPR017441">
    <property type="entry name" value="Protein_kinase_ATP_BS"/>
</dbReference>
<evidence type="ECO:0000259" key="12">
    <source>
        <dbReference type="PROSITE" id="PS50011"/>
    </source>
</evidence>
<protein>
    <recommendedName>
        <fullName evidence="1">non-specific serine/threonine protein kinase</fullName>
        <ecNumber evidence="1">2.7.11.1</ecNumber>
    </recommendedName>
</protein>
<dbReference type="EMBL" id="CP151501">
    <property type="protein sequence ID" value="WZN59398.1"/>
    <property type="molecule type" value="Genomic_DNA"/>
</dbReference>
<accession>A0AAX4P0G5</accession>
<dbReference type="PROSITE" id="PS50011">
    <property type="entry name" value="PROTEIN_KINASE_DOM"/>
    <property type="match status" value="1"/>
</dbReference>
<evidence type="ECO:0000256" key="2">
    <source>
        <dbReference type="ARBA" id="ARBA00022527"/>
    </source>
</evidence>
<dbReference type="CDD" id="cd08215">
    <property type="entry name" value="STKc_Nek"/>
    <property type="match status" value="1"/>
</dbReference>
<evidence type="ECO:0000256" key="6">
    <source>
        <dbReference type="ARBA" id="ARBA00022840"/>
    </source>
</evidence>
<sequence>MGRSDFMPPSPEKAKAKKRVSSTSPKKRRVKLSDFLFKGELGRGTYGSVFKALRRGKTKPYAIKVINMKGMTKKQLHDCSEEVRILSSLKNASIVKYLDSFVDAGKLYIVMEYVPNGTLYDFYKSKRDKAEENFVWATLVSLSLALQYIHGKKILHRDVKSTNVFLDRNLKVRLGDFGVAKVLGASKKMAKTVVGTPFYLSPELCQGRHYNDKSDIWALGIVMYELCMRTHPFVAESPIQLSQKIVGGKFKPVRGFSGEVATIIHKCLAVNPLDRPSAAEILKLAVVQSKARELGLISSEAAKEKKEAATAGGSPQGKAPKPSVTDIRKFKFESTIVGDLASGVQTKSPAGSPEAKAKDNADDKTLVRDLPLYPSTSDPIGEDSVLQAALPVMKASPAYHRAGKGGKGAETDFAVQLDDHLARARASCAEWVGEDELQELSALISAHKRSSEGSSDHDNLAKLFKEAHVLSPIIDPEALVTIYRLHNLEMEAKMV</sequence>
<feature type="domain" description="Protein kinase" evidence="12">
    <location>
        <begin position="35"/>
        <end position="287"/>
    </location>
</feature>
<keyword evidence="2 10" id="KW-0723">Serine/threonine-protein kinase</keyword>
<comment type="similarity">
    <text evidence="10">Belongs to the protein kinase superfamily.</text>
</comment>
<keyword evidence="5 13" id="KW-0418">Kinase</keyword>
<name>A0AAX4P0G5_9CHLO</name>
<dbReference type="PROSITE" id="PS00108">
    <property type="entry name" value="PROTEIN_KINASE_ST"/>
    <property type="match status" value="1"/>
</dbReference>
<evidence type="ECO:0000256" key="5">
    <source>
        <dbReference type="ARBA" id="ARBA00022777"/>
    </source>
</evidence>
<gene>
    <name evidence="13" type="ORF">HKI87_01g09240</name>
</gene>
<feature type="binding site" evidence="9">
    <location>
        <position position="64"/>
    </location>
    <ligand>
        <name>ATP</name>
        <dbReference type="ChEBI" id="CHEBI:30616"/>
    </ligand>
</feature>
<reference evidence="13 14" key="1">
    <citation type="submission" date="2024-03" db="EMBL/GenBank/DDBJ databases">
        <title>Complete genome sequence of the green alga Chloropicon roscoffensis RCC1871.</title>
        <authorList>
            <person name="Lemieux C."/>
            <person name="Pombert J.-F."/>
            <person name="Otis C."/>
            <person name="Turmel M."/>
        </authorList>
    </citation>
    <scope>NUCLEOTIDE SEQUENCE [LARGE SCALE GENOMIC DNA]</scope>
    <source>
        <strain evidence="13 14">RCC1871</strain>
    </source>
</reference>
<comment type="catalytic activity">
    <reaction evidence="8">
        <text>L-seryl-[protein] + ATP = O-phospho-L-seryl-[protein] + ADP + H(+)</text>
        <dbReference type="Rhea" id="RHEA:17989"/>
        <dbReference type="Rhea" id="RHEA-COMP:9863"/>
        <dbReference type="Rhea" id="RHEA-COMP:11604"/>
        <dbReference type="ChEBI" id="CHEBI:15378"/>
        <dbReference type="ChEBI" id="CHEBI:29999"/>
        <dbReference type="ChEBI" id="CHEBI:30616"/>
        <dbReference type="ChEBI" id="CHEBI:83421"/>
        <dbReference type="ChEBI" id="CHEBI:456216"/>
        <dbReference type="EC" id="2.7.11.1"/>
    </reaction>
</comment>
<dbReference type="PANTHER" id="PTHR44899">
    <property type="entry name" value="CAMK FAMILY PROTEIN KINASE"/>
    <property type="match status" value="1"/>
</dbReference>
<evidence type="ECO:0000256" key="3">
    <source>
        <dbReference type="ARBA" id="ARBA00022679"/>
    </source>
</evidence>
<keyword evidence="4 9" id="KW-0547">Nucleotide-binding</keyword>
<keyword evidence="3" id="KW-0808">Transferase</keyword>
<dbReference type="InterPro" id="IPR051131">
    <property type="entry name" value="NEK_Ser/Thr_kinase_NIMA"/>
</dbReference>
<evidence type="ECO:0000256" key="7">
    <source>
        <dbReference type="ARBA" id="ARBA00047899"/>
    </source>
</evidence>
<feature type="compositionally biased region" description="Basic residues" evidence="11">
    <location>
        <begin position="15"/>
        <end position="26"/>
    </location>
</feature>
<dbReference type="SMART" id="SM00220">
    <property type="entry name" value="S_TKc"/>
    <property type="match status" value="1"/>
</dbReference>
<dbReference type="FunFam" id="3.30.200.20:FF:000042">
    <property type="entry name" value="Aurora kinase A"/>
    <property type="match status" value="1"/>
</dbReference>
<dbReference type="PRINTS" id="PR00109">
    <property type="entry name" value="TYRKINASE"/>
</dbReference>
<dbReference type="SUPFAM" id="SSF56112">
    <property type="entry name" value="Protein kinase-like (PK-like)"/>
    <property type="match status" value="1"/>
</dbReference>
<evidence type="ECO:0000256" key="1">
    <source>
        <dbReference type="ARBA" id="ARBA00012513"/>
    </source>
</evidence>
<evidence type="ECO:0000313" key="14">
    <source>
        <dbReference type="Proteomes" id="UP001472866"/>
    </source>
</evidence>
<dbReference type="Pfam" id="PF00069">
    <property type="entry name" value="Pkinase"/>
    <property type="match status" value="1"/>
</dbReference>
<organism evidence="13 14">
    <name type="scientific">Chloropicon roscoffensis</name>
    <dbReference type="NCBI Taxonomy" id="1461544"/>
    <lineage>
        <taxon>Eukaryota</taxon>
        <taxon>Viridiplantae</taxon>
        <taxon>Chlorophyta</taxon>
        <taxon>Chloropicophyceae</taxon>
        <taxon>Chloropicales</taxon>
        <taxon>Chloropicaceae</taxon>
        <taxon>Chloropicon</taxon>
    </lineage>
</organism>
<comment type="catalytic activity">
    <reaction evidence="7">
        <text>L-threonyl-[protein] + ATP = O-phospho-L-threonyl-[protein] + ADP + H(+)</text>
        <dbReference type="Rhea" id="RHEA:46608"/>
        <dbReference type="Rhea" id="RHEA-COMP:11060"/>
        <dbReference type="Rhea" id="RHEA-COMP:11605"/>
        <dbReference type="ChEBI" id="CHEBI:15378"/>
        <dbReference type="ChEBI" id="CHEBI:30013"/>
        <dbReference type="ChEBI" id="CHEBI:30616"/>
        <dbReference type="ChEBI" id="CHEBI:61977"/>
        <dbReference type="ChEBI" id="CHEBI:456216"/>
        <dbReference type="EC" id="2.7.11.1"/>
    </reaction>
</comment>
<dbReference type="PROSITE" id="PS00107">
    <property type="entry name" value="PROTEIN_KINASE_ATP"/>
    <property type="match status" value="1"/>
</dbReference>
<evidence type="ECO:0000256" key="11">
    <source>
        <dbReference type="SAM" id="MobiDB-lite"/>
    </source>
</evidence>
<evidence type="ECO:0000256" key="10">
    <source>
        <dbReference type="RuleBase" id="RU000304"/>
    </source>
</evidence>
<dbReference type="PANTHER" id="PTHR44899:SF7">
    <property type="entry name" value="NIMA-RELATED KINASE"/>
    <property type="match status" value="1"/>
</dbReference>